<sequence>MNSPVVWSDLVIDAKARARARRGDRGFTLVELMIVVAVLGILAAIAYPAYMDYLIKARRTGAASCLQEHAQFMERYFTTRLTYVGAPGPTCDPALANFYNIGFTGAPAARTFVIQAAPTARQPDATCGTLSINAQGVRTQTSGTVAACW</sequence>
<dbReference type="Pfam" id="PF07963">
    <property type="entry name" value="N_methyl"/>
    <property type="match status" value="1"/>
</dbReference>
<keyword evidence="1" id="KW-0812">Transmembrane</keyword>
<accession>A0A5D4XT20</accession>
<comment type="caution">
    <text evidence="2">The sequence shown here is derived from an EMBL/GenBank/DDBJ whole genome shotgun (WGS) entry which is preliminary data.</text>
</comment>
<protein>
    <submittedName>
        <fullName evidence="2">Type IV pilin protein</fullName>
    </submittedName>
</protein>
<dbReference type="OrthoDB" id="5296638at2"/>
<name>A0A5D4XT20_9GAMM</name>
<dbReference type="RefSeq" id="WP_149103777.1">
    <property type="nucleotide sequence ID" value="NZ_VTFT01000001.1"/>
</dbReference>
<dbReference type="Gene3D" id="3.30.700.10">
    <property type="entry name" value="Glycoprotein, Type 4 Pilin"/>
    <property type="match status" value="1"/>
</dbReference>
<dbReference type="Proteomes" id="UP000324973">
    <property type="component" value="Unassembled WGS sequence"/>
</dbReference>
<proteinExistence type="predicted"/>
<dbReference type="InterPro" id="IPR031982">
    <property type="entry name" value="PilE-like"/>
</dbReference>
<dbReference type="PANTHER" id="PTHR30093:SF47">
    <property type="entry name" value="TYPE IV PILUS NON-CORE MINOR PILIN PILE"/>
    <property type="match status" value="1"/>
</dbReference>
<organism evidence="2 3">
    <name type="scientific">Luteimonas viscosa</name>
    <dbReference type="NCBI Taxonomy" id="1132694"/>
    <lineage>
        <taxon>Bacteria</taxon>
        <taxon>Pseudomonadati</taxon>
        <taxon>Pseudomonadota</taxon>
        <taxon>Gammaproteobacteria</taxon>
        <taxon>Lysobacterales</taxon>
        <taxon>Lysobacteraceae</taxon>
        <taxon>Luteimonas</taxon>
    </lineage>
</organism>
<dbReference type="InterPro" id="IPR012902">
    <property type="entry name" value="N_methyl_site"/>
</dbReference>
<dbReference type="Pfam" id="PF16732">
    <property type="entry name" value="ComP_DUS"/>
    <property type="match status" value="1"/>
</dbReference>
<keyword evidence="1" id="KW-1133">Transmembrane helix</keyword>
<keyword evidence="3" id="KW-1185">Reference proteome</keyword>
<dbReference type="AlphaFoldDB" id="A0A5D4XT20"/>
<keyword evidence="1" id="KW-0472">Membrane</keyword>
<dbReference type="InterPro" id="IPR045584">
    <property type="entry name" value="Pilin-like"/>
</dbReference>
<dbReference type="EMBL" id="VTFT01000001">
    <property type="protein sequence ID" value="TYT27224.1"/>
    <property type="molecule type" value="Genomic_DNA"/>
</dbReference>
<dbReference type="PROSITE" id="PS00409">
    <property type="entry name" value="PROKAR_NTER_METHYL"/>
    <property type="match status" value="1"/>
</dbReference>
<evidence type="ECO:0000313" key="2">
    <source>
        <dbReference type="EMBL" id="TYT27224.1"/>
    </source>
</evidence>
<gene>
    <name evidence="2" type="ORF">FZO89_13685</name>
</gene>
<dbReference type="PANTHER" id="PTHR30093">
    <property type="entry name" value="GENERAL SECRETION PATHWAY PROTEIN G"/>
    <property type="match status" value="1"/>
</dbReference>
<dbReference type="GO" id="GO:0043683">
    <property type="term" value="P:type IV pilus assembly"/>
    <property type="evidence" value="ECO:0007669"/>
    <property type="project" value="InterPro"/>
</dbReference>
<reference evidence="2 3" key="1">
    <citation type="submission" date="2019-08" db="EMBL/GenBank/DDBJ databases">
        <title>Luteimonas viscosus sp. nov., isolated from soil of a sunflower field.</title>
        <authorList>
            <person name="Jianli Z."/>
            <person name="Ying Z."/>
        </authorList>
    </citation>
    <scope>NUCLEOTIDE SEQUENCE [LARGE SCALE GENOMIC DNA]</scope>
    <source>
        <strain evidence="2 3">XBU10</strain>
    </source>
</reference>
<evidence type="ECO:0000256" key="1">
    <source>
        <dbReference type="SAM" id="Phobius"/>
    </source>
</evidence>
<evidence type="ECO:0000313" key="3">
    <source>
        <dbReference type="Proteomes" id="UP000324973"/>
    </source>
</evidence>
<dbReference type="NCBIfam" id="TIGR02532">
    <property type="entry name" value="IV_pilin_GFxxxE"/>
    <property type="match status" value="1"/>
</dbReference>
<feature type="transmembrane region" description="Helical" evidence="1">
    <location>
        <begin position="29"/>
        <end position="50"/>
    </location>
</feature>
<dbReference type="SUPFAM" id="SSF54523">
    <property type="entry name" value="Pili subunits"/>
    <property type="match status" value="1"/>
</dbReference>